<feature type="non-terminal residue" evidence="2">
    <location>
        <position position="1"/>
    </location>
</feature>
<feature type="compositionally biased region" description="Basic and acidic residues" evidence="1">
    <location>
        <begin position="52"/>
        <end position="75"/>
    </location>
</feature>
<dbReference type="EC" id="2.7.1.56" evidence="2"/>
<organism evidence="2">
    <name type="scientific">uncultured Solirubrobacteraceae bacterium</name>
    <dbReference type="NCBI Taxonomy" id="1162706"/>
    <lineage>
        <taxon>Bacteria</taxon>
        <taxon>Bacillati</taxon>
        <taxon>Actinomycetota</taxon>
        <taxon>Thermoleophilia</taxon>
        <taxon>Solirubrobacterales</taxon>
        <taxon>Solirubrobacteraceae</taxon>
        <taxon>environmental samples</taxon>
    </lineage>
</organism>
<evidence type="ECO:0000256" key="1">
    <source>
        <dbReference type="SAM" id="MobiDB-lite"/>
    </source>
</evidence>
<sequence length="113" mass="12882">DHHRHAQHRGRQDPGGAQLPAGAPPSQRRSDDHARRQGRQRRPRPQGTGSAGDRHRAGGRPDRDAHRRAAHRDVGAQRFRPHPGGLPHQHRGHRPDHRRADRDQRARPPRLRA</sequence>
<gene>
    <name evidence="2" type="ORF">AVDCRST_MAG65-970</name>
</gene>
<evidence type="ECO:0000313" key="2">
    <source>
        <dbReference type="EMBL" id="CAA9473990.1"/>
    </source>
</evidence>
<proteinExistence type="predicted"/>
<feature type="non-terminal residue" evidence="2">
    <location>
        <position position="113"/>
    </location>
</feature>
<feature type="compositionally biased region" description="Basic residues" evidence="1">
    <location>
        <begin position="88"/>
        <end position="97"/>
    </location>
</feature>
<keyword evidence="2" id="KW-0418">Kinase</keyword>
<keyword evidence="2" id="KW-0808">Transferase</keyword>
<dbReference type="GO" id="GO:0008662">
    <property type="term" value="F:1-phosphofructokinase activity"/>
    <property type="evidence" value="ECO:0007669"/>
    <property type="project" value="UniProtKB-EC"/>
</dbReference>
<dbReference type="AlphaFoldDB" id="A0A6J4RSG8"/>
<name>A0A6J4RSG8_9ACTN</name>
<protein>
    <submittedName>
        <fullName evidence="2">1-phosphofructokinase</fullName>
        <ecNumber evidence="2">2.7.1.56</ecNumber>
    </submittedName>
</protein>
<reference evidence="2" key="1">
    <citation type="submission" date="2020-02" db="EMBL/GenBank/DDBJ databases">
        <authorList>
            <person name="Meier V. D."/>
        </authorList>
    </citation>
    <scope>NUCLEOTIDE SEQUENCE</scope>
    <source>
        <strain evidence="2">AVDCRST_MAG65</strain>
    </source>
</reference>
<accession>A0A6J4RSG8</accession>
<dbReference type="EMBL" id="CADCVL010000161">
    <property type="protein sequence ID" value="CAA9473990.1"/>
    <property type="molecule type" value="Genomic_DNA"/>
</dbReference>
<feature type="region of interest" description="Disordered" evidence="1">
    <location>
        <begin position="1"/>
        <end position="113"/>
    </location>
</feature>
<feature type="compositionally biased region" description="Low complexity" evidence="1">
    <location>
        <begin position="14"/>
        <end position="25"/>
    </location>
</feature>